<comment type="caution">
    <text evidence="1">The sequence shown here is derived from an EMBL/GenBank/DDBJ whole genome shotgun (WGS) entry which is preliminary data.</text>
</comment>
<evidence type="ECO:0000313" key="2">
    <source>
        <dbReference type="Proteomes" id="UP001457282"/>
    </source>
</evidence>
<dbReference type="EMBL" id="JBEDUW010000007">
    <property type="protein sequence ID" value="KAK9911940.1"/>
    <property type="molecule type" value="Genomic_DNA"/>
</dbReference>
<name>A0AAW1VVS4_RUBAR</name>
<organism evidence="1 2">
    <name type="scientific">Rubus argutus</name>
    <name type="common">Southern blackberry</name>
    <dbReference type="NCBI Taxonomy" id="59490"/>
    <lineage>
        <taxon>Eukaryota</taxon>
        <taxon>Viridiplantae</taxon>
        <taxon>Streptophyta</taxon>
        <taxon>Embryophyta</taxon>
        <taxon>Tracheophyta</taxon>
        <taxon>Spermatophyta</taxon>
        <taxon>Magnoliopsida</taxon>
        <taxon>eudicotyledons</taxon>
        <taxon>Gunneridae</taxon>
        <taxon>Pentapetalae</taxon>
        <taxon>rosids</taxon>
        <taxon>fabids</taxon>
        <taxon>Rosales</taxon>
        <taxon>Rosaceae</taxon>
        <taxon>Rosoideae</taxon>
        <taxon>Rosoideae incertae sedis</taxon>
        <taxon>Rubus</taxon>
    </lineage>
</organism>
<dbReference type="AlphaFoldDB" id="A0AAW1VVS4"/>
<gene>
    <name evidence="1" type="ORF">M0R45_035819</name>
</gene>
<keyword evidence="2" id="KW-1185">Reference proteome</keyword>
<protein>
    <submittedName>
        <fullName evidence="1">Uncharacterized protein</fullName>
    </submittedName>
</protein>
<evidence type="ECO:0000313" key="1">
    <source>
        <dbReference type="EMBL" id="KAK9911940.1"/>
    </source>
</evidence>
<reference evidence="1 2" key="1">
    <citation type="journal article" date="2023" name="G3 (Bethesda)">
        <title>A chromosome-length genome assembly and annotation of blackberry (Rubus argutus, cv. 'Hillquist').</title>
        <authorList>
            <person name="Bruna T."/>
            <person name="Aryal R."/>
            <person name="Dudchenko O."/>
            <person name="Sargent D.J."/>
            <person name="Mead D."/>
            <person name="Buti M."/>
            <person name="Cavallini A."/>
            <person name="Hytonen T."/>
            <person name="Andres J."/>
            <person name="Pham M."/>
            <person name="Weisz D."/>
            <person name="Mascagni F."/>
            <person name="Usai G."/>
            <person name="Natali L."/>
            <person name="Bassil N."/>
            <person name="Fernandez G.E."/>
            <person name="Lomsadze A."/>
            <person name="Armour M."/>
            <person name="Olukolu B."/>
            <person name="Poorten T."/>
            <person name="Britton C."/>
            <person name="Davik J."/>
            <person name="Ashrafi H."/>
            <person name="Aiden E.L."/>
            <person name="Borodovsky M."/>
            <person name="Worthington M."/>
        </authorList>
    </citation>
    <scope>NUCLEOTIDE SEQUENCE [LARGE SCALE GENOMIC DNA]</scope>
    <source>
        <strain evidence="1">PI 553951</strain>
    </source>
</reference>
<accession>A0AAW1VVS4</accession>
<proteinExistence type="predicted"/>
<sequence>MRMKRRTAAMKEHLRAATSIANEMNKSCHRTCTFAHVSRPVNPTAKMLLGSGSSSRSPHLMLLNMDRPFFPISSPPLDPVPSSFSFSPSLSCCFKYESDGSFGDLGLGFEEQRSRREIIEVGMWYCGCAGIGIGNGIGGCERVASRNMFPAHPNFQENDERGNRVLSPGFSSTFSFLFLRGWIRWARKAFYRHL</sequence>
<dbReference type="Proteomes" id="UP001457282">
    <property type="component" value="Unassembled WGS sequence"/>
</dbReference>